<protein>
    <submittedName>
        <fullName evidence="2">Uncharacterized protein</fullName>
    </submittedName>
</protein>
<gene>
    <name evidence="2" type="ORF">MM415A03066_0009</name>
</gene>
<proteinExistence type="predicted"/>
<dbReference type="EMBL" id="MT141896">
    <property type="protein sequence ID" value="QJA71744.1"/>
    <property type="molecule type" value="Genomic_DNA"/>
</dbReference>
<organism evidence="2">
    <name type="scientific">viral metagenome</name>
    <dbReference type="NCBI Taxonomy" id="1070528"/>
    <lineage>
        <taxon>unclassified sequences</taxon>
        <taxon>metagenomes</taxon>
        <taxon>organismal metagenomes</taxon>
    </lineage>
</organism>
<evidence type="ECO:0000313" key="2">
    <source>
        <dbReference type="EMBL" id="QJA71744.1"/>
    </source>
</evidence>
<name>A0A6M3JNQ3_9ZZZZ</name>
<keyword evidence="1" id="KW-1133">Transmembrane helix</keyword>
<reference evidence="2" key="1">
    <citation type="submission" date="2020-03" db="EMBL/GenBank/DDBJ databases">
        <title>The deep terrestrial virosphere.</title>
        <authorList>
            <person name="Holmfeldt K."/>
            <person name="Nilsson E."/>
            <person name="Simone D."/>
            <person name="Lopez-Fernandez M."/>
            <person name="Wu X."/>
            <person name="de Brujin I."/>
            <person name="Lundin D."/>
            <person name="Andersson A."/>
            <person name="Bertilsson S."/>
            <person name="Dopson M."/>
        </authorList>
    </citation>
    <scope>NUCLEOTIDE SEQUENCE</scope>
    <source>
        <strain evidence="2">MM415A03066</strain>
    </source>
</reference>
<evidence type="ECO:0000256" key="1">
    <source>
        <dbReference type="SAM" id="Phobius"/>
    </source>
</evidence>
<feature type="transmembrane region" description="Helical" evidence="1">
    <location>
        <begin position="52"/>
        <end position="72"/>
    </location>
</feature>
<sequence>MSTPPITPVPVEPTLIGLARSMGRVEAYVAVHQKELSELRADIRGKVGWRSFLAIMTPLYAGLGFLASWVMGHTSPSP</sequence>
<keyword evidence="1" id="KW-0812">Transmembrane</keyword>
<keyword evidence="1" id="KW-0472">Membrane</keyword>
<accession>A0A6M3JNQ3</accession>
<dbReference type="AlphaFoldDB" id="A0A6M3JNQ3"/>